<evidence type="ECO:0000313" key="2">
    <source>
        <dbReference type="Proteomes" id="UP000739538"/>
    </source>
</evidence>
<accession>A0A956N9G0</accession>
<reference evidence="1" key="2">
    <citation type="journal article" date="2021" name="Microbiome">
        <title>Successional dynamics and alternative stable states in a saline activated sludge microbial community over 9 years.</title>
        <authorList>
            <person name="Wang Y."/>
            <person name="Ye J."/>
            <person name="Ju F."/>
            <person name="Liu L."/>
            <person name="Boyd J.A."/>
            <person name="Deng Y."/>
            <person name="Parks D.H."/>
            <person name="Jiang X."/>
            <person name="Yin X."/>
            <person name="Woodcroft B.J."/>
            <person name="Tyson G.W."/>
            <person name="Hugenholtz P."/>
            <person name="Polz M.F."/>
            <person name="Zhang T."/>
        </authorList>
    </citation>
    <scope>NUCLEOTIDE SEQUENCE</scope>
    <source>
        <strain evidence="1">HKST-UBA02</strain>
    </source>
</reference>
<gene>
    <name evidence="1" type="ORF">KDA27_03200</name>
</gene>
<comment type="caution">
    <text evidence="1">The sequence shown here is derived from an EMBL/GenBank/DDBJ whole genome shotgun (WGS) entry which is preliminary data.</text>
</comment>
<dbReference type="InterPro" id="IPR011990">
    <property type="entry name" value="TPR-like_helical_dom_sf"/>
</dbReference>
<organism evidence="1 2">
    <name type="scientific">Eiseniibacteriota bacterium</name>
    <dbReference type="NCBI Taxonomy" id="2212470"/>
    <lineage>
        <taxon>Bacteria</taxon>
        <taxon>Candidatus Eiseniibacteriota</taxon>
    </lineage>
</organism>
<evidence type="ECO:0008006" key="3">
    <source>
        <dbReference type="Google" id="ProtNLM"/>
    </source>
</evidence>
<protein>
    <recommendedName>
        <fullName evidence="3">Tetratricopeptide repeat protein</fullName>
    </recommendedName>
</protein>
<name>A0A956N9G0_UNCEI</name>
<proteinExistence type="predicted"/>
<dbReference type="AlphaFoldDB" id="A0A956N9G0"/>
<reference evidence="1" key="1">
    <citation type="submission" date="2020-04" db="EMBL/GenBank/DDBJ databases">
        <authorList>
            <person name="Zhang T."/>
        </authorList>
    </citation>
    <scope>NUCLEOTIDE SEQUENCE</scope>
    <source>
        <strain evidence="1">HKST-UBA02</strain>
    </source>
</reference>
<dbReference type="SUPFAM" id="SSF52833">
    <property type="entry name" value="Thioredoxin-like"/>
    <property type="match status" value="1"/>
</dbReference>
<sequence length="331" mass="36624">MNEDADVQKMLSSVVLHKVDAEKGEGIELAKSYKIQGYPTFVMANAEVQPIDRWMGYSKPMLQEMLDESLADLSTVSAKRERFSKSPKAADAVKLARYDESMGEYGSAVGFYEKAGELDPEKTYAYEIFDATFSAGRRNAEGFGIDRTKKAADAVLASSTDGMEIIQVGQMMSYAAKQADDNDMAVSYIKTAVERTADSSDESVQKSRTRLLPTYALYVEKNPQKAVDLKKASMPEGWMDDAGQLNSYAWWAFENQVDLENAKVLAEKGVELAPEGKEKAQILDTLAEICNSLANCAEAVELTKLAIAQDPESEFYKKQLARFQELLAAKQ</sequence>
<dbReference type="Proteomes" id="UP000739538">
    <property type="component" value="Unassembled WGS sequence"/>
</dbReference>
<dbReference type="InterPro" id="IPR036249">
    <property type="entry name" value="Thioredoxin-like_sf"/>
</dbReference>
<dbReference type="SUPFAM" id="SSF48452">
    <property type="entry name" value="TPR-like"/>
    <property type="match status" value="1"/>
</dbReference>
<evidence type="ECO:0000313" key="1">
    <source>
        <dbReference type="EMBL" id="MCA9754783.1"/>
    </source>
</evidence>
<dbReference type="EMBL" id="JAGQHS010000009">
    <property type="protein sequence ID" value="MCA9754783.1"/>
    <property type="molecule type" value="Genomic_DNA"/>
</dbReference>
<dbReference type="Gene3D" id="3.40.30.10">
    <property type="entry name" value="Glutaredoxin"/>
    <property type="match status" value="1"/>
</dbReference>
<dbReference type="Gene3D" id="1.25.40.10">
    <property type="entry name" value="Tetratricopeptide repeat domain"/>
    <property type="match status" value="1"/>
</dbReference>